<dbReference type="Pfam" id="PF01883">
    <property type="entry name" value="FeS_assembly_P"/>
    <property type="match status" value="1"/>
</dbReference>
<dbReference type="GO" id="GO:0140663">
    <property type="term" value="F:ATP-dependent FeS chaperone activity"/>
    <property type="evidence" value="ECO:0007669"/>
    <property type="project" value="InterPro"/>
</dbReference>
<protein>
    <submittedName>
        <fullName evidence="8">Unannotated protein</fullName>
    </submittedName>
</protein>
<dbReference type="EMBL" id="CAEZSQ010000006">
    <property type="protein sequence ID" value="CAB4536763.1"/>
    <property type="molecule type" value="Genomic_DNA"/>
</dbReference>
<keyword evidence="2" id="KW-0547">Nucleotide-binding</keyword>
<dbReference type="GO" id="GO:0016226">
    <property type="term" value="P:iron-sulfur cluster assembly"/>
    <property type="evidence" value="ECO:0007669"/>
    <property type="project" value="InterPro"/>
</dbReference>
<dbReference type="InterPro" id="IPR044304">
    <property type="entry name" value="NUBPL-like"/>
</dbReference>
<dbReference type="HAMAP" id="MF_02040">
    <property type="entry name" value="Mrp_NBP35"/>
    <property type="match status" value="1"/>
</dbReference>
<dbReference type="CDD" id="cd02037">
    <property type="entry name" value="Mrp_NBP35"/>
    <property type="match status" value="1"/>
</dbReference>
<dbReference type="InterPro" id="IPR002744">
    <property type="entry name" value="MIP18-like"/>
</dbReference>
<keyword evidence="1" id="KW-0479">Metal-binding</keyword>
<dbReference type="InterPro" id="IPR034904">
    <property type="entry name" value="FSCA_dom_sf"/>
</dbReference>
<feature type="domain" description="MIP18 family-like" evidence="6">
    <location>
        <begin position="5"/>
        <end position="76"/>
    </location>
</feature>
<keyword evidence="3" id="KW-0067">ATP-binding</keyword>
<dbReference type="AlphaFoldDB" id="A0A6J7BDG7"/>
<organism evidence="8">
    <name type="scientific">freshwater metagenome</name>
    <dbReference type="NCBI Taxonomy" id="449393"/>
    <lineage>
        <taxon>unclassified sequences</taxon>
        <taxon>metagenomes</taxon>
        <taxon>ecological metagenomes</taxon>
    </lineage>
</organism>
<accession>A0A6J7BDG7</accession>
<dbReference type="PANTHER" id="PTHR42961:SF2">
    <property type="entry name" value="IRON-SULFUR PROTEIN NUBPL"/>
    <property type="match status" value="1"/>
</dbReference>
<evidence type="ECO:0000256" key="1">
    <source>
        <dbReference type="ARBA" id="ARBA00022723"/>
    </source>
</evidence>
<keyword evidence="4" id="KW-0408">Iron</keyword>
<evidence type="ECO:0000256" key="2">
    <source>
        <dbReference type="ARBA" id="ARBA00022741"/>
    </source>
</evidence>
<dbReference type="Pfam" id="PF10609">
    <property type="entry name" value="ParA"/>
    <property type="match status" value="1"/>
</dbReference>
<dbReference type="GO" id="GO:0005524">
    <property type="term" value="F:ATP binding"/>
    <property type="evidence" value="ECO:0007669"/>
    <property type="project" value="UniProtKB-KW"/>
</dbReference>
<gene>
    <name evidence="7" type="ORF">UFOPK1458_00055</name>
    <name evidence="8" type="ORF">UFOPK3243_00601</name>
</gene>
<evidence type="ECO:0000256" key="3">
    <source>
        <dbReference type="ARBA" id="ARBA00022840"/>
    </source>
</evidence>
<keyword evidence="5" id="KW-0411">Iron-sulfur</keyword>
<evidence type="ECO:0000259" key="6">
    <source>
        <dbReference type="Pfam" id="PF01883"/>
    </source>
</evidence>
<evidence type="ECO:0000313" key="7">
    <source>
        <dbReference type="EMBL" id="CAB4536763.1"/>
    </source>
</evidence>
<dbReference type="InterPro" id="IPR027417">
    <property type="entry name" value="P-loop_NTPase"/>
</dbReference>
<dbReference type="SUPFAM" id="SSF117916">
    <property type="entry name" value="Fe-S cluster assembly (FSCA) domain-like"/>
    <property type="match status" value="1"/>
</dbReference>
<dbReference type="InterPro" id="IPR019591">
    <property type="entry name" value="Mrp/NBP35_ATP-bd"/>
</dbReference>
<dbReference type="Gene3D" id="3.40.50.300">
    <property type="entry name" value="P-loop containing nucleotide triphosphate hydrolases"/>
    <property type="match status" value="1"/>
</dbReference>
<evidence type="ECO:0000256" key="5">
    <source>
        <dbReference type="ARBA" id="ARBA00023014"/>
    </source>
</evidence>
<name>A0A6J7BDG7_9ZZZZ</name>
<evidence type="ECO:0000313" key="8">
    <source>
        <dbReference type="EMBL" id="CAB4842328.1"/>
    </source>
</evidence>
<dbReference type="EMBL" id="CAFAZZ010000049">
    <property type="protein sequence ID" value="CAB4842328.1"/>
    <property type="molecule type" value="Genomic_DNA"/>
</dbReference>
<dbReference type="InterPro" id="IPR033756">
    <property type="entry name" value="YlxH/NBP35"/>
</dbReference>
<dbReference type="Gene3D" id="3.30.300.130">
    <property type="entry name" value="Fe-S cluster assembly (FSCA)"/>
    <property type="match status" value="1"/>
</dbReference>
<reference evidence="8" key="1">
    <citation type="submission" date="2020-05" db="EMBL/GenBank/DDBJ databases">
        <authorList>
            <person name="Chiriac C."/>
            <person name="Salcher M."/>
            <person name="Ghai R."/>
            <person name="Kavagutti S V."/>
        </authorList>
    </citation>
    <scope>NUCLEOTIDE SEQUENCE</scope>
</reference>
<dbReference type="GO" id="GO:0046872">
    <property type="term" value="F:metal ion binding"/>
    <property type="evidence" value="ECO:0007669"/>
    <property type="project" value="UniProtKB-KW"/>
</dbReference>
<dbReference type="GO" id="GO:0051539">
    <property type="term" value="F:4 iron, 4 sulfur cluster binding"/>
    <property type="evidence" value="ECO:0007669"/>
    <property type="project" value="TreeGrafter"/>
</dbReference>
<proteinExistence type="inferred from homology"/>
<evidence type="ECO:0000256" key="4">
    <source>
        <dbReference type="ARBA" id="ARBA00023004"/>
    </source>
</evidence>
<dbReference type="SUPFAM" id="SSF52540">
    <property type="entry name" value="P-loop containing nucleoside triphosphate hydrolases"/>
    <property type="match status" value="1"/>
</dbReference>
<sequence>MTILEQIHAALATVQDPELHRALPELGMVKSVAIAGTTAQLEILLTISGCPMRDRLTKDIEAAVSAVPTISAVEITFGVMDEEQRANIKKLLRNGRESFISFAQKDSLTRVIGVASGKGGVGKSTLTANLAIASAQKGLRVGILDADVYGHSIPRLMGLIGQRPTAIDQMFIPLESFGVKTVSMEMFKPERSDAIAYRGPLLHRVLEQLLSDAYWGDLDILYIDLPPGTGDLAISLGQLVPSSEIIVITTPQIAAAEVAERAGRIAHQIHQRVIGVIENMSAYPCANCGELTSLFGEGGGEETARRLTQLIGGDVPLLGKIPFSPELREGGDAGAPVVISAPDSPSAQAINEIVSKLIVREKSLLGVRLGLA</sequence>
<dbReference type="PANTHER" id="PTHR42961">
    <property type="entry name" value="IRON-SULFUR PROTEIN NUBPL"/>
    <property type="match status" value="1"/>
</dbReference>